<dbReference type="InterPro" id="IPR009057">
    <property type="entry name" value="Homeodomain-like_sf"/>
</dbReference>
<organism evidence="4">
    <name type="scientific">metagenome</name>
    <dbReference type="NCBI Taxonomy" id="256318"/>
    <lineage>
        <taxon>unclassified sequences</taxon>
        <taxon>metagenomes</taxon>
    </lineage>
</organism>
<dbReference type="GO" id="GO:0003700">
    <property type="term" value="F:DNA-binding transcription factor activity"/>
    <property type="evidence" value="ECO:0007669"/>
    <property type="project" value="InterPro"/>
</dbReference>
<dbReference type="InterPro" id="IPR029062">
    <property type="entry name" value="Class_I_gatase-like"/>
</dbReference>
<evidence type="ECO:0000256" key="1">
    <source>
        <dbReference type="ARBA" id="ARBA00023015"/>
    </source>
</evidence>
<dbReference type="CDD" id="cd03137">
    <property type="entry name" value="GATase1_AraC_1"/>
    <property type="match status" value="1"/>
</dbReference>
<dbReference type="InterPro" id="IPR052158">
    <property type="entry name" value="INH-QAR"/>
</dbReference>
<dbReference type="Gene3D" id="3.40.50.880">
    <property type="match status" value="1"/>
</dbReference>
<dbReference type="PROSITE" id="PS01124">
    <property type="entry name" value="HTH_ARAC_FAMILY_2"/>
    <property type="match status" value="1"/>
</dbReference>
<dbReference type="PANTHER" id="PTHR43130:SF3">
    <property type="entry name" value="HTH-TYPE TRANSCRIPTIONAL REGULATOR RV1931C"/>
    <property type="match status" value="1"/>
</dbReference>
<gene>
    <name evidence="4" type="ORF">NOCA2480010</name>
</gene>
<evidence type="ECO:0000256" key="2">
    <source>
        <dbReference type="ARBA" id="ARBA00023163"/>
    </source>
</evidence>
<keyword evidence="1" id="KW-0805">Transcription regulation</keyword>
<feature type="domain" description="HTH araC/xylS-type" evidence="3">
    <location>
        <begin position="217"/>
        <end position="315"/>
    </location>
</feature>
<dbReference type="Gene3D" id="1.10.10.60">
    <property type="entry name" value="Homeodomain-like"/>
    <property type="match status" value="1"/>
</dbReference>
<dbReference type="GO" id="GO:0043565">
    <property type="term" value="F:sequence-specific DNA binding"/>
    <property type="evidence" value="ECO:0007669"/>
    <property type="project" value="InterPro"/>
</dbReference>
<dbReference type="AlphaFoldDB" id="A0A2P2C7F5"/>
<reference evidence="4" key="1">
    <citation type="submission" date="2015-08" db="EMBL/GenBank/DDBJ databases">
        <authorList>
            <person name="Babu N.S."/>
            <person name="Beckwith C.J."/>
            <person name="Beseler K.G."/>
            <person name="Brison A."/>
            <person name="Carone J.V."/>
            <person name="Caskin T.P."/>
            <person name="Diamond M."/>
            <person name="Durham M.E."/>
            <person name="Foxe J.M."/>
            <person name="Go M."/>
            <person name="Henderson B.A."/>
            <person name="Jones I.B."/>
            <person name="McGettigan J.A."/>
            <person name="Micheletti S.J."/>
            <person name="Nasrallah M.E."/>
            <person name="Ortiz D."/>
            <person name="Piller C.R."/>
            <person name="Privatt S.R."/>
            <person name="Schneider S.L."/>
            <person name="Sharp S."/>
            <person name="Smith T.C."/>
            <person name="Stanton J.D."/>
            <person name="Ullery H.E."/>
            <person name="Wilson R.J."/>
            <person name="Serrano M.G."/>
            <person name="Buck G."/>
            <person name="Lee V."/>
            <person name="Wang Y."/>
            <person name="Carvalho R."/>
            <person name="Voegtly L."/>
            <person name="Shi R."/>
            <person name="Duckworth R."/>
            <person name="Johnson A."/>
            <person name="Loviza R."/>
            <person name="Walstead R."/>
            <person name="Shah Z."/>
            <person name="Kiflezghi M."/>
            <person name="Wade K."/>
            <person name="Ball S.L."/>
            <person name="Bradley K.W."/>
            <person name="Asai D.J."/>
            <person name="Bowman C.A."/>
            <person name="Russell D.A."/>
            <person name="Pope W.H."/>
            <person name="Jacobs-Sera D."/>
            <person name="Hendrix R.W."/>
            <person name="Hatfull G.F."/>
        </authorList>
    </citation>
    <scope>NUCLEOTIDE SEQUENCE</scope>
</reference>
<keyword evidence="2" id="KW-0804">Transcription</keyword>
<dbReference type="SUPFAM" id="SSF46689">
    <property type="entry name" value="Homeodomain-like"/>
    <property type="match status" value="2"/>
</dbReference>
<dbReference type="EMBL" id="CZKA01000043">
    <property type="protein sequence ID" value="CUR57926.1"/>
    <property type="molecule type" value="Genomic_DNA"/>
</dbReference>
<dbReference type="PANTHER" id="PTHR43130">
    <property type="entry name" value="ARAC-FAMILY TRANSCRIPTIONAL REGULATOR"/>
    <property type="match status" value="1"/>
</dbReference>
<protein>
    <submittedName>
        <fullName evidence="4">Transcriptional regulator, AraC family</fullName>
    </submittedName>
</protein>
<name>A0A2P2C7F5_9ZZZZ</name>
<dbReference type="SUPFAM" id="SSF52317">
    <property type="entry name" value="Class I glutamine amidotransferase-like"/>
    <property type="match status" value="1"/>
</dbReference>
<dbReference type="SMART" id="SM00342">
    <property type="entry name" value="HTH_ARAC"/>
    <property type="match status" value="1"/>
</dbReference>
<dbReference type="Pfam" id="PF12833">
    <property type="entry name" value="HTH_18"/>
    <property type="match status" value="1"/>
</dbReference>
<dbReference type="InterPro" id="IPR002818">
    <property type="entry name" value="DJ-1/PfpI"/>
</dbReference>
<proteinExistence type="predicted"/>
<dbReference type="Pfam" id="PF01965">
    <property type="entry name" value="DJ-1_PfpI"/>
    <property type="match status" value="1"/>
</dbReference>
<dbReference type="InterPro" id="IPR018060">
    <property type="entry name" value="HTH_AraC"/>
</dbReference>
<accession>A0A2P2C7F5</accession>
<evidence type="ECO:0000313" key="4">
    <source>
        <dbReference type="EMBL" id="CUR57926.1"/>
    </source>
</evidence>
<evidence type="ECO:0000259" key="3">
    <source>
        <dbReference type="PROSITE" id="PS01124"/>
    </source>
</evidence>
<sequence length="319" mass="34566">MSQPHVVIVAFDAAQILDVTGPLEVFSSATRFLPLEGYALDVVSASGGIISASCGLPFATTSMADVETPIDTLMVTGAADMESVVTDDRLLDEVRRLARSARRVSSVCSGALVLAAAGLLDGRRATTHWSACDLLGDRFDQVTVEPDAIFVHDGDVWTSAGVTAGIDLALALVAEDYGHHAATWVARHLVVYLQRSGGQTQFSPILAQQAADSEPIRDLLFWLRDHVTDDLSNAALARQVNLSERQFTRLFKAELGTTAAQHVEAVRMEMACRLLETTGIPIEHVARNCGFGTPETMNRSFRRRLDITPGQHREHFGIT</sequence>